<keyword evidence="6 8" id="KW-0675">Receptor</keyword>
<accession>A0A210R632</accession>
<evidence type="ECO:0000256" key="1">
    <source>
        <dbReference type="ARBA" id="ARBA00004141"/>
    </source>
</evidence>
<dbReference type="PROSITE" id="PS00237">
    <property type="entry name" value="G_PROTEIN_RECEP_F1_1"/>
    <property type="match status" value="1"/>
</dbReference>
<feature type="transmembrane region" description="Helical" evidence="9">
    <location>
        <begin position="449"/>
        <end position="469"/>
    </location>
</feature>
<dbReference type="PRINTS" id="PR00237">
    <property type="entry name" value="GPCRRHODOPSN"/>
</dbReference>
<protein>
    <submittedName>
        <fullName evidence="11">D(2) dopamine receptor A</fullName>
    </submittedName>
</protein>
<evidence type="ECO:0000256" key="7">
    <source>
        <dbReference type="ARBA" id="ARBA00023224"/>
    </source>
</evidence>
<keyword evidence="5 9" id="KW-0472">Membrane</keyword>
<comment type="similarity">
    <text evidence="8">Belongs to the G-protein coupled receptor 1 family.</text>
</comment>
<feature type="domain" description="G-protein coupled receptors family 1 profile" evidence="10">
    <location>
        <begin position="53"/>
        <end position="466"/>
    </location>
</feature>
<keyword evidence="4 8" id="KW-0297">G-protein coupled receptor</keyword>
<keyword evidence="2 8" id="KW-0812">Transmembrane</keyword>
<dbReference type="PANTHER" id="PTHR24243:SF224">
    <property type="entry name" value="G-PROTEIN COUPLED RECEPTOR 19-RELATED"/>
    <property type="match status" value="1"/>
</dbReference>
<reference evidence="11 12" key="1">
    <citation type="journal article" date="2017" name="Nat. Ecol. Evol.">
        <title>Scallop genome provides insights into evolution of bilaterian karyotype and development.</title>
        <authorList>
            <person name="Wang S."/>
            <person name="Zhang J."/>
            <person name="Jiao W."/>
            <person name="Li J."/>
            <person name="Xun X."/>
            <person name="Sun Y."/>
            <person name="Guo X."/>
            <person name="Huan P."/>
            <person name="Dong B."/>
            <person name="Zhang L."/>
            <person name="Hu X."/>
            <person name="Sun X."/>
            <person name="Wang J."/>
            <person name="Zhao C."/>
            <person name="Wang Y."/>
            <person name="Wang D."/>
            <person name="Huang X."/>
            <person name="Wang R."/>
            <person name="Lv J."/>
            <person name="Li Y."/>
            <person name="Zhang Z."/>
            <person name="Liu B."/>
            <person name="Lu W."/>
            <person name="Hui Y."/>
            <person name="Liang J."/>
            <person name="Zhou Z."/>
            <person name="Hou R."/>
            <person name="Li X."/>
            <person name="Liu Y."/>
            <person name="Li H."/>
            <person name="Ning X."/>
            <person name="Lin Y."/>
            <person name="Zhao L."/>
            <person name="Xing Q."/>
            <person name="Dou J."/>
            <person name="Li Y."/>
            <person name="Mao J."/>
            <person name="Guo H."/>
            <person name="Dou H."/>
            <person name="Li T."/>
            <person name="Mu C."/>
            <person name="Jiang W."/>
            <person name="Fu Q."/>
            <person name="Fu X."/>
            <person name="Miao Y."/>
            <person name="Liu J."/>
            <person name="Yu Q."/>
            <person name="Li R."/>
            <person name="Liao H."/>
            <person name="Li X."/>
            <person name="Kong Y."/>
            <person name="Jiang Z."/>
            <person name="Chourrout D."/>
            <person name="Li R."/>
            <person name="Bao Z."/>
        </authorList>
    </citation>
    <scope>NUCLEOTIDE SEQUENCE [LARGE SCALE GENOMIC DNA]</scope>
    <source>
        <strain evidence="11 12">PY_sf001</strain>
    </source>
</reference>
<feature type="transmembrane region" description="Helical" evidence="9">
    <location>
        <begin position="409"/>
        <end position="429"/>
    </location>
</feature>
<gene>
    <name evidence="11" type="ORF">KP79_PYT14412</name>
</gene>
<feature type="transmembrane region" description="Helical" evidence="9">
    <location>
        <begin position="74"/>
        <end position="95"/>
    </location>
</feature>
<evidence type="ECO:0000256" key="4">
    <source>
        <dbReference type="ARBA" id="ARBA00023040"/>
    </source>
</evidence>
<dbReference type="AlphaFoldDB" id="A0A210R632"/>
<proteinExistence type="inferred from homology"/>
<feature type="transmembrane region" description="Helical" evidence="9">
    <location>
        <begin position="201"/>
        <end position="226"/>
    </location>
</feature>
<feature type="transmembrane region" description="Helical" evidence="9">
    <location>
        <begin position="33"/>
        <end position="62"/>
    </location>
</feature>
<keyword evidence="12" id="KW-1185">Reference proteome</keyword>
<dbReference type="STRING" id="6573.A0A210R632"/>
<keyword evidence="7 8" id="KW-0807">Transducer</keyword>
<evidence type="ECO:0000256" key="2">
    <source>
        <dbReference type="ARBA" id="ARBA00022692"/>
    </source>
</evidence>
<keyword evidence="3 9" id="KW-1133">Transmembrane helix</keyword>
<dbReference type="Pfam" id="PF00001">
    <property type="entry name" value="7tm_1"/>
    <property type="match status" value="1"/>
</dbReference>
<evidence type="ECO:0000256" key="5">
    <source>
        <dbReference type="ARBA" id="ARBA00023136"/>
    </source>
</evidence>
<dbReference type="Gene3D" id="1.20.1070.10">
    <property type="entry name" value="Rhodopsin 7-helix transmembrane proteins"/>
    <property type="match status" value="2"/>
</dbReference>
<dbReference type="GO" id="GO:0005886">
    <property type="term" value="C:plasma membrane"/>
    <property type="evidence" value="ECO:0007669"/>
    <property type="project" value="TreeGrafter"/>
</dbReference>
<comment type="subcellular location">
    <subcellularLocation>
        <location evidence="1">Membrane</location>
        <topology evidence="1">Multi-pass membrane protein</topology>
    </subcellularLocation>
</comment>
<evidence type="ECO:0000313" key="12">
    <source>
        <dbReference type="Proteomes" id="UP000242188"/>
    </source>
</evidence>
<dbReference type="EMBL" id="NEDP02000210">
    <property type="protein sequence ID" value="OWF56361.1"/>
    <property type="molecule type" value="Genomic_DNA"/>
</dbReference>
<evidence type="ECO:0000256" key="6">
    <source>
        <dbReference type="ARBA" id="ARBA00023170"/>
    </source>
</evidence>
<feature type="transmembrane region" description="Helical" evidence="9">
    <location>
        <begin position="153"/>
        <end position="174"/>
    </location>
</feature>
<comment type="caution">
    <text evidence="11">The sequence shown here is derived from an EMBL/GenBank/DDBJ whole genome shotgun (WGS) entry which is preliminary data.</text>
</comment>
<evidence type="ECO:0000313" key="11">
    <source>
        <dbReference type="EMBL" id="OWF56361.1"/>
    </source>
</evidence>
<dbReference type="PANTHER" id="PTHR24243">
    <property type="entry name" value="G-PROTEIN COUPLED RECEPTOR"/>
    <property type="match status" value="1"/>
</dbReference>
<dbReference type="PROSITE" id="PS50262">
    <property type="entry name" value="G_PROTEIN_RECEP_F1_2"/>
    <property type="match status" value="1"/>
</dbReference>
<dbReference type="InterPro" id="IPR000276">
    <property type="entry name" value="GPCR_Rhodpsn"/>
</dbReference>
<evidence type="ECO:0000259" key="10">
    <source>
        <dbReference type="PROSITE" id="PS50262"/>
    </source>
</evidence>
<dbReference type="SUPFAM" id="SSF81321">
    <property type="entry name" value="Family A G protein-coupled receptor-like"/>
    <property type="match status" value="1"/>
</dbReference>
<evidence type="ECO:0000256" key="3">
    <source>
        <dbReference type="ARBA" id="ARBA00022989"/>
    </source>
</evidence>
<dbReference type="Proteomes" id="UP000242188">
    <property type="component" value="Unassembled WGS sequence"/>
</dbReference>
<organism evidence="11 12">
    <name type="scientific">Mizuhopecten yessoensis</name>
    <name type="common">Japanese scallop</name>
    <name type="synonym">Patinopecten yessoensis</name>
    <dbReference type="NCBI Taxonomy" id="6573"/>
    <lineage>
        <taxon>Eukaryota</taxon>
        <taxon>Metazoa</taxon>
        <taxon>Spiralia</taxon>
        <taxon>Lophotrochozoa</taxon>
        <taxon>Mollusca</taxon>
        <taxon>Bivalvia</taxon>
        <taxon>Autobranchia</taxon>
        <taxon>Pteriomorphia</taxon>
        <taxon>Pectinida</taxon>
        <taxon>Pectinoidea</taxon>
        <taxon>Pectinidae</taxon>
        <taxon>Mizuhopecten</taxon>
    </lineage>
</organism>
<evidence type="ECO:0000256" key="8">
    <source>
        <dbReference type="RuleBase" id="RU000688"/>
    </source>
</evidence>
<feature type="transmembrane region" description="Helical" evidence="9">
    <location>
        <begin position="111"/>
        <end position="132"/>
    </location>
</feature>
<name>A0A210R632_MIZYE</name>
<sequence>MMNFFSNESDENGTFYGLNFTRGAEFSSPFDFLYIRIAFIVCYAIVSAFCIFGNLMVLFAIVKSARLRSMTNFFLANLAVADFCVGLFCVLPNLYRFLTLTWNLGRVMCKLYYFVWNMCYTASIVILTAIAAERYIAIRYPLRARRFFTLNRLIIAQIVIWTISGLYNIPYLFVFDIVGGRYCFYDYTIIDMKALTTVNFIVWYALPLIAMTFMYSKIGAVLWVVGSSKKVPVLEKKIVEQQDDFQSHYTSSSNGSDGIVQRFTFKLHEYPTKKRMIVHCDCASKSSHECCRSCLHNGIVVKSSGCRRTDNQEVCFCIDRNSRNENSSSSGKHEANSDCASSTLHQCMNIELEYNICCSEPSFVKQFNGLPIHNKRSSRESLSSRSRSHILSYPTRMNSTRALKNRRKVIRLLVTVVISFAVCVLPHHIRLLLKYWNIRTPGNGSVLSLISFLILYLNSAFNPILYALFSANFRKSFKEIVPCKRRFSPKGFHQDTKFGSF</sequence>
<dbReference type="InterPro" id="IPR017452">
    <property type="entry name" value="GPCR_Rhodpsn_7TM"/>
</dbReference>
<dbReference type="GO" id="GO:0004930">
    <property type="term" value="F:G protein-coupled receptor activity"/>
    <property type="evidence" value="ECO:0007669"/>
    <property type="project" value="UniProtKB-KW"/>
</dbReference>
<evidence type="ECO:0000256" key="9">
    <source>
        <dbReference type="SAM" id="Phobius"/>
    </source>
</evidence>
<dbReference type="OrthoDB" id="5964776at2759"/>